<sequence>MSSCERLSPKQFHSQESRLYTEKCVRELMQTRAFRDYVGHLEYSERMQFSWFVALIGLALASYYHAIFMFPVNCGTYAGNFDEATPFFLVATLLMALFVAPSVMVAQISGFFEPISREEVSSLLTYITFVNAAVVSFGGSWLHNPPYIVSEPPVPWLSGTISQLDELATRTILRALPLHGIVVGSWLLYLWQSRGWRRVWKLPLPLLTAPVLLAVFTWFWFRVTSPICAQLLSSSTDALELVDVFFSASDEMIKSFSSIFSTPLRLGAFISPQDCCRLWCSTLAFSLLYFAGALAIPVIGGIAILISWVLPTHPTTWGLSFILSIAGLVMQVQRNESSAVALFALLVAIWALGRNGFSLMN</sequence>
<feature type="transmembrane region" description="Helical" evidence="1">
    <location>
        <begin position="317"/>
        <end position="333"/>
    </location>
</feature>
<feature type="transmembrane region" description="Helical" evidence="1">
    <location>
        <begin position="49"/>
        <end position="67"/>
    </location>
</feature>
<keyword evidence="1" id="KW-1133">Transmembrane helix</keyword>
<organism evidence="2">
    <name type="scientific">Trypanosoma brucei equiperdum</name>
    <dbReference type="NCBI Taxonomy" id="630700"/>
    <lineage>
        <taxon>Eukaryota</taxon>
        <taxon>Discoba</taxon>
        <taxon>Euglenozoa</taxon>
        <taxon>Kinetoplastea</taxon>
        <taxon>Metakinetoplastina</taxon>
        <taxon>Trypanosomatida</taxon>
        <taxon>Trypanosomatidae</taxon>
        <taxon>Trypanosoma</taxon>
    </lineage>
</organism>
<evidence type="ECO:0008006" key="3">
    <source>
        <dbReference type="Google" id="ProtNLM"/>
    </source>
</evidence>
<feature type="transmembrane region" description="Helical" evidence="1">
    <location>
        <begin position="123"/>
        <end position="142"/>
    </location>
</feature>
<feature type="transmembrane region" description="Helical" evidence="1">
    <location>
        <begin position="87"/>
        <end position="111"/>
    </location>
</feature>
<keyword evidence="1" id="KW-0472">Membrane</keyword>
<evidence type="ECO:0000256" key="1">
    <source>
        <dbReference type="SAM" id="Phobius"/>
    </source>
</evidence>
<feature type="transmembrane region" description="Helical" evidence="1">
    <location>
        <begin position="202"/>
        <end position="221"/>
    </location>
</feature>
<dbReference type="EMBL" id="QSBY01000003">
    <property type="protein sequence ID" value="RHW73566.1"/>
    <property type="molecule type" value="Genomic_DNA"/>
</dbReference>
<evidence type="ECO:0000313" key="2">
    <source>
        <dbReference type="EMBL" id="RHW73566.1"/>
    </source>
</evidence>
<protein>
    <recommendedName>
        <fullName evidence="3">Transmembrane protein</fullName>
    </recommendedName>
</protein>
<feature type="transmembrane region" description="Helical" evidence="1">
    <location>
        <begin position="287"/>
        <end position="310"/>
    </location>
</feature>
<dbReference type="Proteomes" id="UP000266743">
    <property type="component" value="Chromosome 3"/>
</dbReference>
<reference evidence="2" key="1">
    <citation type="submission" date="2018-09" db="EMBL/GenBank/DDBJ databases">
        <title>whole genome sequence of T. equiperdum IVM-t1 strain.</title>
        <authorList>
            <person name="Suganuma K."/>
        </authorList>
    </citation>
    <scope>NUCLEOTIDE SEQUENCE [LARGE SCALE GENOMIC DNA]</scope>
    <source>
        <strain evidence="2">IVM-t1</strain>
    </source>
</reference>
<name>A0A3L6LBX2_9TRYP</name>
<proteinExistence type="predicted"/>
<feature type="transmembrane region" description="Helical" evidence="1">
    <location>
        <begin position="172"/>
        <end position="190"/>
    </location>
</feature>
<feature type="transmembrane region" description="Helical" evidence="1">
    <location>
        <begin position="339"/>
        <end position="357"/>
    </location>
</feature>
<comment type="caution">
    <text evidence="2">The sequence shown here is derived from an EMBL/GenBank/DDBJ whole genome shotgun (WGS) entry which is preliminary data.</text>
</comment>
<gene>
    <name evidence="2" type="ORF">DPX39_030034500</name>
</gene>
<accession>A0A3L6LBX2</accession>
<dbReference type="AlphaFoldDB" id="A0A3L6LBX2"/>
<keyword evidence="1" id="KW-0812">Transmembrane</keyword>